<evidence type="ECO:0000313" key="1">
    <source>
        <dbReference type="EMBL" id="KAK5854477.1"/>
    </source>
</evidence>
<dbReference type="Proteomes" id="UP001346869">
    <property type="component" value="Unassembled WGS sequence"/>
</dbReference>
<protein>
    <submittedName>
        <fullName evidence="1">Uncharacterized protein</fullName>
    </submittedName>
</protein>
<keyword evidence="2" id="KW-1185">Reference proteome</keyword>
<dbReference type="AlphaFoldDB" id="A0AAN7X3Y4"/>
<evidence type="ECO:0000313" key="2">
    <source>
        <dbReference type="Proteomes" id="UP001346869"/>
    </source>
</evidence>
<comment type="caution">
    <text evidence="1">The sequence shown here is derived from an EMBL/GenBank/DDBJ whole genome shotgun (WGS) entry which is preliminary data.</text>
</comment>
<dbReference type="EMBL" id="JAUZQC010000018">
    <property type="protein sequence ID" value="KAK5854477.1"/>
    <property type="molecule type" value="Genomic_DNA"/>
</dbReference>
<reference evidence="1 2" key="1">
    <citation type="journal article" date="2023" name="Genes (Basel)">
        <title>Chromosome-Level Genome Assembly and Circadian Gene Repertoire of the Patagonia Blennie Eleginops maclovinus-The Closest Ancestral Proxy of Antarctic Cryonotothenioids.</title>
        <authorList>
            <person name="Cheng C.C."/>
            <person name="Rivera-Colon A.G."/>
            <person name="Minhas B.F."/>
            <person name="Wilson L."/>
            <person name="Rayamajhi N."/>
            <person name="Vargas-Chacoff L."/>
            <person name="Catchen J.M."/>
        </authorList>
    </citation>
    <scope>NUCLEOTIDE SEQUENCE [LARGE SCALE GENOMIC DNA]</scope>
    <source>
        <strain evidence="1">JMC-PN-2008</strain>
    </source>
</reference>
<gene>
    <name evidence="1" type="ORF">PBY51_004668</name>
</gene>
<proteinExistence type="predicted"/>
<accession>A0AAN7X3Y4</accession>
<name>A0AAN7X3Y4_ELEMC</name>
<sequence length="69" mass="7614">MDDDIRQVGGFHSHAVNLPALENIILHFLLRSQHPPTAAHRVLCIKVNTHNGQAAAGWWAALLVPRSET</sequence>
<reference evidence="1 2" key="2">
    <citation type="journal article" date="2023" name="Mol. Biol. Evol.">
        <title>Genomics of Secondarily Temperate Adaptation in the Only Non-Antarctic Icefish.</title>
        <authorList>
            <person name="Rivera-Colon A.G."/>
            <person name="Rayamajhi N."/>
            <person name="Minhas B.F."/>
            <person name="Madrigal G."/>
            <person name="Bilyk K.T."/>
            <person name="Yoon V."/>
            <person name="Hune M."/>
            <person name="Gregory S."/>
            <person name="Cheng C.H.C."/>
            <person name="Catchen J.M."/>
        </authorList>
    </citation>
    <scope>NUCLEOTIDE SEQUENCE [LARGE SCALE GENOMIC DNA]</scope>
    <source>
        <strain evidence="1">JMC-PN-2008</strain>
    </source>
</reference>
<organism evidence="1 2">
    <name type="scientific">Eleginops maclovinus</name>
    <name type="common">Patagonian blennie</name>
    <name type="synonym">Eleginus maclovinus</name>
    <dbReference type="NCBI Taxonomy" id="56733"/>
    <lineage>
        <taxon>Eukaryota</taxon>
        <taxon>Metazoa</taxon>
        <taxon>Chordata</taxon>
        <taxon>Craniata</taxon>
        <taxon>Vertebrata</taxon>
        <taxon>Euteleostomi</taxon>
        <taxon>Actinopterygii</taxon>
        <taxon>Neopterygii</taxon>
        <taxon>Teleostei</taxon>
        <taxon>Neoteleostei</taxon>
        <taxon>Acanthomorphata</taxon>
        <taxon>Eupercaria</taxon>
        <taxon>Perciformes</taxon>
        <taxon>Notothenioidei</taxon>
        <taxon>Eleginopidae</taxon>
        <taxon>Eleginops</taxon>
    </lineage>
</organism>